<dbReference type="Proteomes" id="UP000253782">
    <property type="component" value="Unassembled WGS sequence"/>
</dbReference>
<evidence type="ECO:0000256" key="3">
    <source>
        <dbReference type="ARBA" id="ARBA00022795"/>
    </source>
</evidence>
<dbReference type="Pfam" id="PF03963">
    <property type="entry name" value="FlgD"/>
    <property type="match status" value="1"/>
</dbReference>
<dbReference type="AlphaFoldDB" id="A0A369ULM3"/>
<protein>
    <recommendedName>
        <fullName evidence="2">Basal-body rod modification protein FlgD</fullName>
    </recommendedName>
</protein>
<evidence type="ECO:0000256" key="4">
    <source>
        <dbReference type="ARBA" id="ARBA00024746"/>
    </source>
</evidence>
<keyword evidence="5" id="KW-0969">Cilium</keyword>
<sequence length="139" mass="14715">MSVNAIGSPLNTTLASGMPNSGINEKDFIKLFVSELQFQDPMQPLDNSQFLTQLAQFVSIEQQSEEVTGINNLLTLDSSGQSLGLLSHTVQIANADGSTTMGKVTAIQYSQSGVQLTVATTGNNVITNVSLAQIQIVTP</sequence>
<reference evidence="5 6" key="1">
    <citation type="submission" date="2018-07" db="EMBL/GenBank/DDBJ databases">
        <title>Dyella tabacisoli L4-6T, whole genome shotgun sequence.</title>
        <authorList>
            <person name="Zhou X.-K."/>
            <person name="Li W.-J."/>
            <person name="Duan Y.-Q."/>
        </authorList>
    </citation>
    <scope>NUCLEOTIDE SEQUENCE [LARGE SCALE GENOMIC DNA]</scope>
    <source>
        <strain evidence="5 6">L4-6</strain>
    </source>
</reference>
<dbReference type="EMBL" id="QQAH01000010">
    <property type="protein sequence ID" value="RDD81431.1"/>
    <property type="molecule type" value="Genomic_DNA"/>
</dbReference>
<evidence type="ECO:0000256" key="1">
    <source>
        <dbReference type="ARBA" id="ARBA00010577"/>
    </source>
</evidence>
<evidence type="ECO:0000313" key="5">
    <source>
        <dbReference type="EMBL" id="RDD81431.1"/>
    </source>
</evidence>
<name>A0A369ULM3_9GAMM</name>
<keyword evidence="5" id="KW-0966">Cell projection</keyword>
<comment type="function">
    <text evidence="4">Required for flagellar hook formation. May act as a scaffolding protein.</text>
</comment>
<gene>
    <name evidence="5" type="ORF">DVJ77_12010</name>
</gene>
<evidence type="ECO:0000313" key="6">
    <source>
        <dbReference type="Proteomes" id="UP000253782"/>
    </source>
</evidence>
<dbReference type="InterPro" id="IPR005648">
    <property type="entry name" value="FlgD"/>
</dbReference>
<dbReference type="RefSeq" id="WP_114845774.1">
    <property type="nucleotide sequence ID" value="NZ_JBHSPE010000020.1"/>
</dbReference>
<dbReference type="OrthoDB" id="9785233at2"/>
<comment type="caution">
    <text evidence="5">The sequence shown here is derived from an EMBL/GenBank/DDBJ whole genome shotgun (WGS) entry which is preliminary data.</text>
</comment>
<keyword evidence="3" id="KW-1005">Bacterial flagellum biogenesis</keyword>
<keyword evidence="6" id="KW-1185">Reference proteome</keyword>
<comment type="similarity">
    <text evidence="1">Belongs to the FlgD family.</text>
</comment>
<keyword evidence="5" id="KW-0282">Flagellum</keyword>
<organism evidence="5 6">
    <name type="scientific">Dyella tabacisoli</name>
    <dbReference type="NCBI Taxonomy" id="2282381"/>
    <lineage>
        <taxon>Bacteria</taxon>
        <taxon>Pseudomonadati</taxon>
        <taxon>Pseudomonadota</taxon>
        <taxon>Gammaproteobacteria</taxon>
        <taxon>Lysobacterales</taxon>
        <taxon>Rhodanobacteraceae</taxon>
        <taxon>Dyella</taxon>
    </lineage>
</organism>
<evidence type="ECO:0000256" key="2">
    <source>
        <dbReference type="ARBA" id="ARBA00016013"/>
    </source>
</evidence>
<dbReference type="GO" id="GO:0044781">
    <property type="term" value="P:bacterial-type flagellum organization"/>
    <property type="evidence" value="ECO:0007669"/>
    <property type="project" value="UniProtKB-KW"/>
</dbReference>
<accession>A0A369ULM3</accession>
<proteinExistence type="inferred from homology"/>